<dbReference type="EMBL" id="MN739199">
    <property type="protein sequence ID" value="QHS93182.1"/>
    <property type="molecule type" value="Genomic_DNA"/>
</dbReference>
<sequence>MCKHLQNHSIQDLLLLDELPLRTLCSTIVVSDPLSNSTKTIQLVLLSPYDISFPRYCYNFTMNSLKLSGLTLDELRGYDRLEGNPSAILDYFCDRYNIMDILHSTDSPLPPNVRRNTYQALLCSNTFIHMMINVFKVVDDPLRSQFITGCLNGLKRMNSTLTGIVCVRNLLKNVCILENELGIHIDLHILENLRPIINTNCSECIHEYNEFMLVRLKSNHIPSYL</sequence>
<protein>
    <submittedName>
        <fullName evidence="1">Uncharacterized protein</fullName>
    </submittedName>
</protein>
<organism evidence="1">
    <name type="scientific">viral metagenome</name>
    <dbReference type="NCBI Taxonomy" id="1070528"/>
    <lineage>
        <taxon>unclassified sequences</taxon>
        <taxon>metagenomes</taxon>
        <taxon>organismal metagenomes</taxon>
    </lineage>
</organism>
<dbReference type="AlphaFoldDB" id="A0A6C0BMD3"/>
<evidence type="ECO:0000313" key="1">
    <source>
        <dbReference type="EMBL" id="QHS93182.1"/>
    </source>
</evidence>
<accession>A0A6C0BMD3</accession>
<name>A0A6C0BMD3_9ZZZZ</name>
<reference evidence="1" key="1">
    <citation type="journal article" date="2020" name="Nature">
        <title>Giant virus diversity and host interactions through global metagenomics.</title>
        <authorList>
            <person name="Schulz F."/>
            <person name="Roux S."/>
            <person name="Paez-Espino D."/>
            <person name="Jungbluth S."/>
            <person name="Walsh D.A."/>
            <person name="Denef V.J."/>
            <person name="McMahon K.D."/>
            <person name="Konstantinidis K.T."/>
            <person name="Eloe-Fadrosh E.A."/>
            <person name="Kyrpides N.C."/>
            <person name="Woyke T."/>
        </authorList>
    </citation>
    <scope>NUCLEOTIDE SEQUENCE</scope>
    <source>
        <strain evidence="1">GVMAG-M-3300017651-5</strain>
    </source>
</reference>
<proteinExistence type="predicted"/>